<proteinExistence type="predicted"/>
<protein>
    <submittedName>
        <fullName evidence="2">Pilus assembly protein</fullName>
    </submittedName>
</protein>
<name>A0A377Z2S2_KLEPN</name>
<keyword evidence="1" id="KW-0812">Transmembrane</keyword>
<dbReference type="Proteomes" id="UP000254020">
    <property type="component" value="Unassembled WGS sequence"/>
</dbReference>
<dbReference type="PANTHER" id="PTHR40278">
    <property type="entry name" value="DNA UTILIZATION PROTEIN HOFN"/>
    <property type="match status" value="1"/>
</dbReference>
<reference evidence="2 3" key="1">
    <citation type="submission" date="2018-06" db="EMBL/GenBank/DDBJ databases">
        <authorList>
            <consortium name="Pathogen Informatics"/>
            <person name="Doyle S."/>
        </authorList>
    </citation>
    <scope>NUCLEOTIDE SEQUENCE [LARGE SCALE GENOMIC DNA]</scope>
    <source>
        <strain evidence="2 3">NCTC9504</strain>
    </source>
</reference>
<keyword evidence="1" id="KW-0472">Membrane</keyword>
<dbReference type="InterPro" id="IPR043129">
    <property type="entry name" value="ATPase_NBD"/>
</dbReference>
<evidence type="ECO:0000256" key="1">
    <source>
        <dbReference type="SAM" id="Phobius"/>
    </source>
</evidence>
<organism evidence="2 3">
    <name type="scientific">Klebsiella pneumoniae subsp. pneumoniae</name>
    <dbReference type="NCBI Taxonomy" id="72407"/>
    <lineage>
        <taxon>Bacteria</taxon>
        <taxon>Pseudomonadati</taxon>
        <taxon>Pseudomonadota</taxon>
        <taxon>Gammaproteobacteria</taxon>
        <taxon>Enterobacterales</taxon>
        <taxon>Enterobacteriaceae</taxon>
        <taxon>Klebsiella/Raoultella group</taxon>
        <taxon>Klebsiella</taxon>
        <taxon>Klebsiella pneumoniae complex</taxon>
    </lineage>
</organism>
<keyword evidence="1" id="KW-1133">Transmembrane helix</keyword>
<feature type="transmembrane region" description="Helical" evidence="1">
    <location>
        <begin position="282"/>
        <end position="300"/>
    </location>
</feature>
<dbReference type="AlphaFoldDB" id="A0A377Z2S2"/>
<evidence type="ECO:0000313" key="2">
    <source>
        <dbReference type="EMBL" id="STU57378.1"/>
    </source>
</evidence>
<dbReference type="InterPro" id="IPR052534">
    <property type="entry name" value="Extracell_DNA_Util/SecSys_Comp"/>
</dbReference>
<accession>A0A377Z2S2</accession>
<dbReference type="EMBL" id="UGMA01000005">
    <property type="protein sequence ID" value="STU57378.1"/>
    <property type="molecule type" value="Genomic_DNA"/>
</dbReference>
<evidence type="ECO:0000313" key="3">
    <source>
        <dbReference type="Proteomes" id="UP000254020"/>
    </source>
</evidence>
<gene>
    <name evidence="2" type="ORF">NCTC9504_00762</name>
</gene>
<dbReference type="PANTHER" id="PTHR40278:SF1">
    <property type="entry name" value="DNA UTILIZATION PROTEIN HOFN"/>
    <property type="match status" value="1"/>
</dbReference>
<dbReference type="SUPFAM" id="SSF53067">
    <property type="entry name" value="Actin-like ATPase domain"/>
    <property type="match status" value="1"/>
</dbReference>
<sequence>MAFRNWRLGMHIQQDSIAIVALLHERSHWALRRWWRIPLPPGLVRQGMVADVSALGSRLAAWRRELPAQHQVSIAFPAVRTLQKRLPYPQFALREREQATWVASAMSQQLAMPASALCIDYAPTSRDDGWQVTAAQRLDINVLRELAGRLRLRVAAIVPDASALGAFFPWMTAADQGLAWRDEKHWLWATREAWGSDACADVGSLSQLAGQLQIPLRLCIDAGDEASRFDVWQVIHRRQPRCQPMAIVTPLPLGWRWEAGGMTHVVNLLPWRDLRRRQRLRYVLLLTIGIVLLGGMGLLVSRTARLQRDFLATLHTTADAQLLASLKQREQAMREAWQQHQRQRQQYQRRSAIAAWQPRLQALAADLPAQAWLTRLEYQGVLLTLDGLALNLQALTSVEAALTRVAGFAPAKAGGTQRDAEGRWQFSFSLTGARADAD</sequence>